<proteinExistence type="predicted"/>
<name>A0A9D4UQG1_ADICA</name>
<protein>
    <submittedName>
        <fullName evidence="2">Uncharacterized protein</fullName>
    </submittedName>
</protein>
<reference evidence="2" key="1">
    <citation type="submission" date="2021-01" db="EMBL/GenBank/DDBJ databases">
        <title>Adiantum capillus-veneris genome.</title>
        <authorList>
            <person name="Fang Y."/>
            <person name="Liao Q."/>
        </authorList>
    </citation>
    <scope>NUCLEOTIDE SEQUENCE</scope>
    <source>
        <strain evidence="2">H3</strain>
        <tissue evidence="2">Leaf</tissue>
    </source>
</reference>
<feature type="region of interest" description="Disordered" evidence="1">
    <location>
        <begin position="222"/>
        <end position="244"/>
    </location>
</feature>
<organism evidence="2 3">
    <name type="scientific">Adiantum capillus-veneris</name>
    <name type="common">Maidenhair fern</name>
    <dbReference type="NCBI Taxonomy" id="13818"/>
    <lineage>
        <taxon>Eukaryota</taxon>
        <taxon>Viridiplantae</taxon>
        <taxon>Streptophyta</taxon>
        <taxon>Embryophyta</taxon>
        <taxon>Tracheophyta</taxon>
        <taxon>Polypodiopsida</taxon>
        <taxon>Polypodiidae</taxon>
        <taxon>Polypodiales</taxon>
        <taxon>Pteridineae</taxon>
        <taxon>Pteridaceae</taxon>
        <taxon>Vittarioideae</taxon>
        <taxon>Adiantum</taxon>
    </lineage>
</organism>
<keyword evidence="3" id="KW-1185">Reference proteome</keyword>
<evidence type="ECO:0000313" key="2">
    <source>
        <dbReference type="EMBL" id="KAI5072214.1"/>
    </source>
</evidence>
<accession>A0A9D4UQG1</accession>
<dbReference type="EMBL" id="JABFUD020000012">
    <property type="protein sequence ID" value="KAI5072214.1"/>
    <property type="molecule type" value="Genomic_DNA"/>
</dbReference>
<evidence type="ECO:0000256" key="1">
    <source>
        <dbReference type="SAM" id="MobiDB-lite"/>
    </source>
</evidence>
<dbReference type="OrthoDB" id="1967991at2759"/>
<comment type="caution">
    <text evidence="2">The sequence shown here is derived from an EMBL/GenBank/DDBJ whole genome shotgun (WGS) entry which is preliminary data.</text>
</comment>
<dbReference type="Proteomes" id="UP000886520">
    <property type="component" value="Chromosome 12"/>
</dbReference>
<dbReference type="AlphaFoldDB" id="A0A9D4UQG1"/>
<gene>
    <name evidence="2" type="ORF">GOP47_0012320</name>
</gene>
<sequence>MHGKDVFYANHLIRVLVLQLTVPLDFEKSVRNPPLPSSQAIILLWFSTNGGPSARRSSNTPNACPCRARFSQHHADTLSTVEVLPQWRSYTEIFIVFGQKAAMASSSTFNSALIRSDISSSSPHDGNCLLSSDQALGLGRNPHSLSMQPLSGSTDSQKLSCDPQAGSFVSRSRKGVVISGFAIAATTAFGLSILSIDGFALAAEVDVNSTTIVSVASTHVGHNQRASSIQSPKEINNSNAALDPSIRSNPASNFSFSMSIPIPHEQEWTIVRNGYIAPLPRMQRHESSNLKCPPWTPTELEMFLPDFNGRPKPFPRKGHHWSASFVVSGKHNEAYLKLADLREDVENDGGVYAKTSPLAETKLDKQDMEGKLSLLKLLGMEKFTCFSM</sequence>
<evidence type="ECO:0000313" key="3">
    <source>
        <dbReference type="Proteomes" id="UP000886520"/>
    </source>
</evidence>